<name>A0A3P8ISL3_HELPZ</name>
<proteinExistence type="predicted"/>
<reference evidence="1" key="1">
    <citation type="submission" date="2018-11" db="EMBL/GenBank/DDBJ databases">
        <authorList>
            <consortium name="Pathogen Informatics"/>
        </authorList>
    </citation>
    <scope>NUCLEOTIDE SEQUENCE [LARGE SCALE GENOMIC DNA]</scope>
</reference>
<evidence type="ECO:0000313" key="1">
    <source>
        <dbReference type="EMBL" id="VDP58006.1"/>
    </source>
</evidence>
<sequence>MLVTENGCDVLTAREGNRPWFMDQIDMYYSK</sequence>
<dbReference type="EMBL" id="UZAH01040156">
    <property type="protein sequence ID" value="VDP58006.1"/>
    <property type="molecule type" value="Genomic_DNA"/>
</dbReference>
<dbReference type="OrthoDB" id="3209743at2759"/>
<protein>
    <submittedName>
        <fullName evidence="1">Uncharacterized protein</fullName>
    </submittedName>
</protein>
<gene>
    <name evidence="1" type="ORF">HPBE_LOCUS26516</name>
</gene>
<organism evidence="1">
    <name type="scientific">Heligmosomoides polygyrus</name>
    <name type="common">Parasitic roundworm</name>
    <dbReference type="NCBI Taxonomy" id="6339"/>
    <lineage>
        <taxon>Eukaryota</taxon>
        <taxon>Metazoa</taxon>
        <taxon>Ecdysozoa</taxon>
        <taxon>Nematoda</taxon>
        <taxon>Chromadorea</taxon>
        <taxon>Rhabditida</taxon>
        <taxon>Rhabditina</taxon>
        <taxon>Rhabditomorpha</taxon>
        <taxon>Strongyloidea</taxon>
        <taxon>Heligmosomidae</taxon>
        <taxon>Heligmosomoides</taxon>
    </lineage>
</organism>
<accession>A0A3P8ISL3</accession>
<dbReference type="AlphaFoldDB" id="A0A3P8ISL3"/>